<organism evidence="1 4">
    <name type="scientific">Pseudomonas savastanoi pv. glycinea</name>
    <name type="common">Pseudomonas syringae pv. glycinea</name>
    <dbReference type="NCBI Taxonomy" id="318"/>
    <lineage>
        <taxon>Bacteria</taxon>
        <taxon>Pseudomonadati</taxon>
        <taxon>Pseudomonadota</taxon>
        <taxon>Gammaproteobacteria</taxon>
        <taxon>Pseudomonadales</taxon>
        <taxon>Pseudomonadaceae</taxon>
        <taxon>Pseudomonas</taxon>
    </lineage>
</organism>
<name>A0A0P9WG97_PSESG</name>
<evidence type="ECO:0000313" key="2">
    <source>
        <dbReference type="EMBL" id="RMQ16924.1"/>
    </source>
</evidence>
<accession>A0A0P9WG97</accession>
<sequence length="110" mass="11778">MARSRTIVATSGGSETGATEGAAVAACTALTDGETATAKQTAEAKRFFLIDIHHIERLASVNLSDQQFADSNWFNAIRRLCIFRRPPLNVESEERPFSGNPVAAIAKSGL</sequence>
<dbReference type="EMBL" id="RBQX01000146">
    <property type="protein sequence ID" value="RMQ16924.1"/>
    <property type="molecule type" value="Genomic_DNA"/>
</dbReference>
<protein>
    <submittedName>
        <fullName evidence="1">Uncharacterized protein</fullName>
    </submittedName>
</protein>
<comment type="caution">
    <text evidence="1">The sequence shown here is derived from an EMBL/GenBank/DDBJ whole genome shotgun (WGS) entry which is preliminary data.</text>
</comment>
<dbReference type="Proteomes" id="UP000280599">
    <property type="component" value="Unassembled WGS sequence"/>
</dbReference>
<dbReference type="Proteomes" id="UP000272471">
    <property type="component" value="Unassembled WGS sequence"/>
</dbReference>
<dbReference type="EMBL" id="RBPT01000115">
    <property type="protein sequence ID" value="RMO49650.1"/>
    <property type="molecule type" value="Genomic_DNA"/>
</dbReference>
<evidence type="ECO:0000313" key="3">
    <source>
        <dbReference type="Proteomes" id="UP000272471"/>
    </source>
</evidence>
<evidence type="ECO:0000313" key="4">
    <source>
        <dbReference type="Proteomes" id="UP000280599"/>
    </source>
</evidence>
<gene>
    <name evidence="2" type="ORF">ALQ11_103146</name>
    <name evidence="1" type="ORF">ALQ41_200015</name>
</gene>
<proteinExistence type="predicted"/>
<dbReference type="AlphaFoldDB" id="A0A0P9WG97"/>
<evidence type="ECO:0000313" key="1">
    <source>
        <dbReference type="EMBL" id="RMO49650.1"/>
    </source>
</evidence>
<reference evidence="3 4" key="1">
    <citation type="submission" date="2018-08" db="EMBL/GenBank/DDBJ databases">
        <title>Recombination of ecologically and evolutionarily significant loci maintains genetic cohesion in the Pseudomonas syringae species complex.</title>
        <authorList>
            <person name="Dillon M."/>
            <person name="Thakur S."/>
            <person name="Almeida R.N.D."/>
            <person name="Weir B.S."/>
            <person name="Guttman D.S."/>
        </authorList>
    </citation>
    <scope>NUCLEOTIDE SEQUENCE [LARGE SCALE GENOMIC DNA]</scope>
    <source>
        <strain evidence="2 3">ICMP 4182</strain>
        <strain evidence="1 4">ICMP 867</strain>
    </source>
</reference>